<evidence type="ECO:0000256" key="13">
    <source>
        <dbReference type="RuleBase" id="RU361130"/>
    </source>
</evidence>
<comment type="caution">
    <text evidence="15">The sequence shown here is derived from an EMBL/GenBank/DDBJ whole genome shotgun (WGS) entry which is preliminary data.</text>
</comment>
<evidence type="ECO:0000259" key="14">
    <source>
        <dbReference type="PROSITE" id="PS51352"/>
    </source>
</evidence>
<dbReference type="Pfam" id="PF00085">
    <property type="entry name" value="Thioredoxin"/>
    <property type="match status" value="2"/>
</dbReference>
<evidence type="ECO:0000256" key="1">
    <source>
        <dbReference type="ARBA" id="ARBA00001182"/>
    </source>
</evidence>
<dbReference type="FunFam" id="3.40.30.10:FF:000017">
    <property type="entry name" value="Protein disulfide-isomerase A4"/>
    <property type="match status" value="1"/>
</dbReference>
<evidence type="ECO:0000256" key="6">
    <source>
        <dbReference type="ARBA" id="ARBA00022737"/>
    </source>
</evidence>
<feature type="disulfide bond" description="Redox-active" evidence="11">
    <location>
        <begin position="51"/>
        <end position="54"/>
    </location>
</feature>
<feature type="chain" id="PRO_5041781419" description="Protein disulfide-isomerase" evidence="13">
    <location>
        <begin position="21"/>
        <end position="489"/>
    </location>
</feature>
<keyword evidence="8 11" id="KW-1015">Disulfide bond</keyword>
<protein>
    <recommendedName>
        <fullName evidence="4 13">Protein disulfide-isomerase</fullName>
        <ecNumber evidence="4 13">5.3.4.1</ecNumber>
    </recommendedName>
</protein>
<dbReference type="EMBL" id="JAHQIW010007309">
    <property type="protein sequence ID" value="KAJ1373550.1"/>
    <property type="molecule type" value="Genomic_DNA"/>
</dbReference>
<evidence type="ECO:0000256" key="8">
    <source>
        <dbReference type="ARBA" id="ARBA00023157"/>
    </source>
</evidence>
<dbReference type="EC" id="5.3.4.1" evidence="4 13"/>
<dbReference type="FunFam" id="3.40.30.10:FF:000045">
    <property type="entry name" value="Disulfide-isomerase A3"/>
    <property type="match status" value="1"/>
</dbReference>
<dbReference type="NCBIfam" id="TIGR01130">
    <property type="entry name" value="ER_PDI_fam"/>
    <property type="match status" value="1"/>
</dbReference>
<feature type="disulfide bond" description="Redox-active" evidence="11">
    <location>
        <begin position="394"/>
        <end position="397"/>
    </location>
</feature>
<dbReference type="NCBIfam" id="TIGR01126">
    <property type="entry name" value="pdi_dom"/>
    <property type="match status" value="2"/>
</dbReference>
<evidence type="ECO:0000256" key="9">
    <source>
        <dbReference type="ARBA" id="ARBA00023235"/>
    </source>
</evidence>
<dbReference type="Proteomes" id="UP001196413">
    <property type="component" value="Unassembled WGS sequence"/>
</dbReference>
<dbReference type="PANTHER" id="PTHR18929:SF132">
    <property type="entry name" value="PROTEIN DISULFIDE-ISOMERASE A3"/>
    <property type="match status" value="1"/>
</dbReference>
<evidence type="ECO:0000313" key="16">
    <source>
        <dbReference type="Proteomes" id="UP001196413"/>
    </source>
</evidence>
<keyword evidence="6" id="KW-0677">Repeat</keyword>
<keyword evidence="9 13" id="KW-0413">Isomerase</keyword>
<dbReference type="PROSITE" id="PS00194">
    <property type="entry name" value="THIOREDOXIN_1"/>
    <property type="match status" value="2"/>
</dbReference>
<dbReference type="SUPFAM" id="SSF52833">
    <property type="entry name" value="Thioredoxin-like"/>
    <property type="match status" value="3"/>
</dbReference>
<dbReference type="Pfam" id="PF13848">
    <property type="entry name" value="Thioredoxin_6"/>
    <property type="match status" value="1"/>
</dbReference>
<feature type="domain" description="Thioredoxin" evidence="14">
    <location>
        <begin position="345"/>
        <end position="472"/>
    </location>
</feature>
<dbReference type="InterPro" id="IPR005792">
    <property type="entry name" value="Prot_disulphide_isomerase"/>
</dbReference>
<dbReference type="PROSITE" id="PS51352">
    <property type="entry name" value="THIOREDOXIN_2"/>
    <property type="match status" value="2"/>
</dbReference>
<dbReference type="InterPro" id="IPR005788">
    <property type="entry name" value="PDI_thioredoxin-like_dom"/>
</dbReference>
<dbReference type="FunFam" id="3.40.30.10:FF:000077">
    <property type="entry name" value="Protein disulfide-isomerase"/>
    <property type="match status" value="1"/>
</dbReference>
<dbReference type="GO" id="GO:0005788">
    <property type="term" value="C:endoplasmic reticulum lumen"/>
    <property type="evidence" value="ECO:0007669"/>
    <property type="project" value="UniProtKB-SubCell"/>
</dbReference>
<dbReference type="CDD" id="cd02961">
    <property type="entry name" value="PDI_a_family"/>
    <property type="match status" value="1"/>
</dbReference>
<feature type="domain" description="Thioredoxin" evidence="14">
    <location>
        <begin position="5"/>
        <end position="130"/>
    </location>
</feature>
<dbReference type="InterPro" id="IPR036249">
    <property type="entry name" value="Thioredoxin-like_sf"/>
</dbReference>
<evidence type="ECO:0000256" key="3">
    <source>
        <dbReference type="ARBA" id="ARBA00006347"/>
    </source>
</evidence>
<organism evidence="15 16">
    <name type="scientific">Parelaphostrongylus tenuis</name>
    <name type="common">Meningeal worm</name>
    <dbReference type="NCBI Taxonomy" id="148309"/>
    <lineage>
        <taxon>Eukaryota</taxon>
        <taxon>Metazoa</taxon>
        <taxon>Ecdysozoa</taxon>
        <taxon>Nematoda</taxon>
        <taxon>Chromadorea</taxon>
        <taxon>Rhabditida</taxon>
        <taxon>Rhabditina</taxon>
        <taxon>Rhabditomorpha</taxon>
        <taxon>Strongyloidea</taxon>
        <taxon>Metastrongylidae</taxon>
        <taxon>Parelaphostrongylus</taxon>
    </lineage>
</organism>
<evidence type="ECO:0000256" key="11">
    <source>
        <dbReference type="PIRSR" id="PIRSR605792-51"/>
    </source>
</evidence>
<feature type="signal peptide" evidence="13">
    <location>
        <begin position="1"/>
        <end position="20"/>
    </location>
</feature>
<keyword evidence="5 13" id="KW-0732">Signal</keyword>
<keyword evidence="16" id="KW-1185">Reference proteome</keyword>
<dbReference type="Gene3D" id="3.40.30.10">
    <property type="entry name" value="Glutaredoxin"/>
    <property type="match status" value="4"/>
</dbReference>
<keyword evidence="10 11" id="KW-0676">Redox-active center</keyword>
<evidence type="ECO:0000313" key="15">
    <source>
        <dbReference type="EMBL" id="KAJ1373550.1"/>
    </source>
</evidence>
<proteinExistence type="inferred from homology"/>
<comment type="subcellular location">
    <subcellularLocation>
        <location evidence="2">Endoplasmic reticulum lumen</location>
    </subcellularLocation>
</comment>
<dbReference type="CDD" id="cd03073">
    <property type="entry name" value="PDI_b'_ERp72_ERp57"/>
    <property type="match status" value="1"/>
</dbReference>
<dbReference type="InterPro" id="IPR017937">
    <property type="entry name" value="Thioredoxin_CS"/>
</dbReference>
<dbReference type="PANTHER" id="PTHR18929">
    <property type="entry name" value="PROTEIN DISULFIDE ISOMERASE"/>
    <property type="match status" value="1"/>
</dbReference>
<reference evidence="15" key="1">
    <citation type="submission" date="2021-06" db="EMBL/GenBank/DDBJ databases">
        <title>Parelaphostrongylus tenuis whole genome reference sequence.</title>
        <authorList>
            <person name="Garwood T.J."/>
            <person name="Larsen P.A."/>
            <person name="Fountain-Jones N.M."/>
            <person name="Garbe J.R."/>
            <person name="Macchietto M.G."/>
            <person name="Kania S.A."/>
            <person name="Gerhold R.W."/>
            <person name="Richards J.E."/>
            <person name="Wolf T.M."/>
        </authorList>
    </citation>
    <scope>NUCLEOTIDE SEQUENCE</scope>
    <source>
        <strain evidence="15">MNPRO001-30</strain>
        <tissue evidence="15">Meninges</tissue>
    </source>
</reference>
<gene>
    <name evidence="15" type="ORF">KIN20_035977</name>
</gene>
<dbReference type="PRINTS" id="PR00421">
    <property type="entry name" value="THIOREDOXIN"/>
</dbReference>
<keyword evidence="7" id="KW-0256">Endoplasmic reticulum</keyword>
<sequence>MNVIICVLAALAAIILSVSAAGDVLEYTDADFDDLIKSHEVALVKFYAPWCGHCKRMAPEFDKAATKLKENDPPVTLIKVDCTVEKTTCDKFGVKGFPTLKIFRNGIESQAYEGPREADGIIKYMRGQAGPSAKELKSLSDFKMFIGKDESAVIGFFENESKLKDSFLKVADTERDRFQFAYTSDSSVLKETGYSDDIVVFTPKQFHNKFDPKEFKYDGNYDTDKIKHFLVHETVGMAGVRTQGNLFQFDQKPLVVVYYNVDYLKDPKGTNYWRNRVLMVAKDYKRKVHFAVSNKEEFSSEVDQNGLSERKDSDKPIVAAMTKDGKFPMDDEFSVDNLRAFVDKLLAGKLEPYMKSEPIPENTGPLKVAVAKNFKELVMESKQDALIEFYAPWCGHCKALAPKYEELAETLKDEDVLIVKMDATANDVPPLFEVRGFPTIYWLPKNKKDSPESYNGGREVDNFISFIAEHSTDGLKGYTRDGKKKKTEL</sequence>
<dbReference type="GO" id="GO:0006457">
    <property type="term" value="P:protein folding"/>
    <property type="evidence" value="ECO:0007669"/>
    <property type="project" value="TreeGrafter"/>
</dbReference>
<evidence type="ECO:0000256" key="4">
    <source>
        <dbReference type="ARBA" id="ARBA00012723"/>
    </source>
</evidence>
<evidence type="ECO:0000256" key="5">
    <source>
        <dbReference type="ARBA" id="ARBA00022729"/>
    </source>
</evidence>
<accession>A0AAD5WKZ4</accession>
<dbReference type="GO" id="GO:0034976">
    <property type="term" value="P:response to endoplasmic reticulum stress"/>
    <property type="evidence" value="ECO:0007669"/>
    <property type="project" value="TreeGrafter"/>
</dbReference>
<comment type="similarity">
    <text evidence="3 12">Belongs to the protein disulfide isomerase family.</text>
</comment>
<evidence type="ECO:0000256" key="2">
    <source>
        <dbReference type="ARBA" id="ARBA00004319"/>
    </source>
</evidence>
<dbReference type="InterPro" id="IPR013766">
    <property type="entry name" value="Thioredoxin_domain"/>
</dbReference>
<evidence type="ECO:0000256" key="10">
    <source>
        <dbReference type="ARBA" id="ARBA00023284"/>
    </source>
</evidence>
<dbReference type="GO" id="GO:0003756">
    <property type="term" value="F:protein disulfide isomerase activity"/>
    <property type="evidence" value="ECO:0007669"/>
    <property type="project" value="UniProtKB-EC"/>
</dbReference>
<dbReference type="CDD" id="cd02995">
    <property type="entry name" value="PDI_a_PDI_a'_C"/>
    <property type="match status" value="1"/>
</dbReference>
<dbReference type="AlphaFoldDB" id="A0AAD5WKZ4"/>
<dbReference type="FunFam" id="3.40.30.10:FF:000303">
    <property type="entry name" value="Protein disulfide-isomerase"/>
    <property type="match status" value="1"/>
</dbReference>
<evidence type="ECO:0000256" key="7">
    <source>
        <dbReference type="ARBA" id="ARBA00022824"/>
    </source>
</evidence>
<evidence type="ECO:0000256" key="12">
    <source>
        <dbReference type="RuleBase" id="RU004208"/>
    </source>
</evidence>
<name>A0AAD5WKZ4_PARTN</name>
<comment type="catalytic activity">
    <reaction evidence="1 13">
        <text>Catalyzes the rearrangement of -S-S- bonds in proteins.</text>
        <dbReference type="EC" id="5.3.4.1"/>
    </reaction>
</comment>